<reference evidence="2 3" key="1">
    <citation type="submission" date="2023-01" db="EMBL/GenBank/DDBJ databases">
        <title>Analysis of 21 Apiospora genomes using comparative genomics revels a genus with tremendous synthesis potential of carbohydrate active enzymes and secondary metabolites.</title>
        <authorList>
            <person name="Sorensen T."/>
        </authorList>
    </citation>
    <scope>NUCLEOTIDE SEQUENCE [LARGE SCALE GENOMIC DNA]</scope>
    <source>
        <strain evidence="2 3">CBS 33761</strain>
    </source>
</reference>
<accession>A0ABR1SYX3</accession>
<gene>
    <name evidence="2" type="ORF">PG993_007932</name>
</gene>
<comment type="caution">
    <text evidence="2">The sequence shown here is derived from an EMBL/GenBank/DDBJ whole genome shotgun (WGS) entry which is preliminary data.</text>
</comment>
<dbReference type="EMBL" id="JAQQWK010000006">
    <property type="protein sequence ID" value="KAK8039521.1"/>
    <property type="molecule type" value="Genomic_DNA"/>
</dbReference>
<feature type="compositionally biased region" description="Low complexity" evidence="1">
    <location>
        <begin position="63"/>
        <end position="107"/>
    </location>
</feature>
<dbReference type="Proteomes" id="UP001444661">
    <property type="component" value="Unassembled WGS sequence"/>
</dbReference>
<evidence type="ECO:0000313" key="3">
    <source>
        <dbReference type="Proteomes" id="UP001444661"/>
    </source>
</evidence>
<dbReference type="SUPFAM" id="SSF55486">
    <property type="entry name" value="Metalloproteases ('zincins'), catalytic domain"/>
    <property type="match status" value="1"/>
</dbReference>
<proteinExistence type="predicted"/>
<dbReference type="Gene3D" id="3.40.390.10">
    <property type="entry name" value="Collagenase (Catalytic Domain)"/>
    <property type="match status" value="1"/>
</dbReference>
<name>A0ABR1SYX3_9PEZI</name>
<evidence type="ECO:0000313" key="2">
    <source>
        <dbReference type="EMBL" id="KAK8039521.1"/>
    </source>
</evidence>
<evidence type="ECO:0000256" key="1">
    <source>
        <dbReference type="SAM" id="MobiDB-lite"/>
    </source>
</evidence>
<feature type="region of interest" description="Disordered" evidence="1">
    <location>
        <begin position="54"/>
        <end position="121"/>
    </location>
</feature>
<keyword evidence="3" id="KW-1185">Reference proteome</keyword>
<protein>
    <submittedName>
        <fullName evidence="2">Uncharacterized protein</fullName>
    </submittedName>
</protein>
<feature type="compositionally biased region" description="Low complexity" evidence="1">
    <location>
        <begin position="137"/>
        <end position="149"/>
    </location>
</feature>
<feature type="region of interest" description="Disordered" evidence="1">
    <location>
        <begin position="137"/>
        <end position="159"/>
    </location>
</feature>
<sequence>MVSVPRGGTQVADRDIHIYVPGMVPPISSSTTGNYRRTVSMSYNIPAQTLDLTSHETCSWGPNNNSGNRSRAGSSRATSSRAITSSASSSESRSTDSTSSGTGTSTSYLDSPPSYSESCESGPSAIWSGGSYYTAPSSTQSSSTASHAQNHIPHVADKRYPKSRGSLIVLFSNGSGRYKEEKHLVKRLVEEHYNTIPMGIRFQFLSTHSNRPSDIRVRFNSKGNGSSSFFGRENDSIPYPQDTMCLDLHGLSADQKQALVLRFFGRALGLRPEQMHPESGIEWVWDYLRENFDQETIEEEYRPRGVDRRRTEPYDPYSIMHVVVYEEETRNLQNDTELNTVLSQGDWNQLMEMYPADVPTRPKKKAKSAWRQFQECLHGSRRGRA</sequence>
<organism evidence="2 3">
    <name type="scientific">Apiospora rasikravindrae</name>
    <dbReference type="NCBI Taxonomy" id="990691"/>
    <lineage>
        <taxon>Eukaryota</taxon>
        <taxon>Fungi</taxon>
        <taxon>Dikarya</taxon>
        <taxon>Ascomycota</taxon>
        <taxon>Pezizomycotina</taxon>
        <taxon>Sordariomycetes</taxon>
        <taxon>Xylariomycetidae</taxon>
        <taxon>Amphisphaeriales</taxon>
        <taxon>Apiosporaceae</taxon>
        <taxon>Apiospora</taxon>
    </lineage>
</organism>
<dbReference type="InterPro" id="IPR024079">
    <property type="entry name" value="MetalloPept_cat_dom_sf"/>
</dbReference>